<accession>A0A844FND8</accession>
<dbReference type="EMBL" id="VUMW01000012">
    <property type="protein sequence ID" value="MST79877.1"/>
    <property type="molecule type" value="Genomic_DNA"/>
</dbReference>
<evidence type="ECO:0000313" key="5">
    <source>
        <dbReference type="Proteomes" id="UP000452141"/>
    </source>
</evidence>
<feature type="signal peptide" evidence="2">
    <location>
        <begin position="1"/>
        <end position="24"/>
    </location>
</feature>
<feature type="domain" description="Rib" evidence="3">
    <location>
        <begin position="407"/>
        <end position="465"/>
    </location>
</feature>
<evidence type="ECO:0000256" key="2">
    <source>
        <dbReference type="SAM" id="SignalP"/>
    </source>
</evidence>
<feature type="chain" id="PRO_5032459544" description="Rib domain-containing protein" evidence="2">
    <location>
        <begin position="25"/>
        <end position="476"/>
    </location>
</feature>
<dbReference type="InterPro" id="IPR059115">
    <property type="entry name" value="Rib"/>
</dbReference>
<feature type="region of interest" description="Disordered" evidence="1">
    <location>
        <begin position="127"/>
        <end position="208"/>
    </location>
</feature>
<organism evidence="4 5">
    <name type="scientific">Lactobacillus equicursoris</name>
    <dbReference type="NCBI Taxonomy" id="420645"/>
    <lineage>
        <taxon>Bacteria</taxon>
        <taxon>Bacillati</taxon>
        <taxon>Bacillota</taxon>
        <taxon>Bacilli</taxon>
        <taxon>Lactobacillales</taxon>
        <taxon>Lactobacillaceae</taxon>
        <taxon>Lactobacillus</taxon>
    </lineage>
</organism>
<evidence type="ECO:0000256" key="1">
    <source>
        <dbReference type="SAM" id="MobiDB-lite"/>
    </source>
</evidence>
<keyword evidence="2" id="KW-0732">Signal</keyword>
<evidence type="ECO:0000313" key="4">
    <source>
        <dbReference type="EMBL" id="MST79877.1"/>
    </source>
</evidence>
<dbReference type="AlphaFoldDB" id="A0A844FND8"/>
<reference evidence="4 5" key="1">
    <citation type="submission" date="2019-08" db="EMBL/GenBank/DDBJ databases">
        <title>In-depth cultivation of the pig gut microbiome towards novel bacterial diversity and tailored functional studies.</title>
        <authorList>
            <person name="Wylensek D."/>
            <person name="Hitch T.C.A."/>
            <person name="Clavel T."/>
        </authorList>
    </citation>
    <scope>NUCLEOTIDE SEQUENCE [LARGE SCALE GENOMIC DNA]</scope>
    <source>
        <strain evidence="4 5">WCA-470BD-2E</strain>
    </source>
</reference>
<evidence type="ECO:0000259" key="3">
    <source>
        <dbReference type="Pfam" id="PF08428"/>
    </source>
</evidence>
<sequence>MKRKILAFVGCLSLVATTVQPVQASYLNGYDYAKIADKKVVVTKTIKVYRVKTGSSESRNHFYSAGQLKKGSVIYRSQWLMSTGSGWVIKSSKYKAGRRKFYFVSAPEKTKWFKAYKAKKKAVAKKKKTIKKVSKKQVTKPKTVKKQQSPKKAVKKTAKKKSSKKAVKKTAKKKSSKKTVKKATKKSAKKAVKNTTKKPSKTVKKTTKKPLTMAQKYNPKVKAWTTTLDWGDSFSTDAYTYITNTWDLPSETNYTFVQPVNTKKGGFYQSNILVTYPDGSKETVGPISFVVKSAQADAYNVTVKNTTVPYGHFIDIRKDIVTNPVGYFPNDPAEVTRNTTEFQFCRADGNPLADDPDTTVPGSHDYYILVEYPDDSYQVSQKFTLTVSQPDNLVYHPALKSSSITLPVGTDIEGDTYQLLNPQDFISNLSDMPKGTKYEIRDDYSYNEQSSSYVTINVTFPDDTTWESPMFLLNFK</sequence>
<dbReference type="Pfam" id="PF08428">
    <property type="entry name" value="Rib"/>
    <property type="match status" value="2"/>
</dbReference>
<gene>
    <name evidence="4" type="ORF">FYJ61_05250</name>
</gene>
<dbReference type="RefSeq" id="WP_154486844.1">
    <property type="nucleotide sequence ID" value="NZ_VUMW01000012.1"/>
</dbReference>
<protein>
    <recommendedName>
        <fullName evidence="3">Rib domain-containing protein</fullName>
    </recommendedName>
</protein>
<dbReference type="NCBIfam" id="TIGR02331">
    <property type="entry name" value="rib_alpha"/>
    <property type="match status" value="1"/>
</dbReference>
<name>A0A844FND8_9LACO</name>
<comment type="caution">
    <text evidence="4">The sequence shown here is derived from an EMBL/GenBank/DDBJ whole genome shotgun (WGS) entry which is preliminary data.</text>
</comment>
<feature type="domain" description="Rib" evidence="3">
    <location>
        <begin position="214"/>
        <end position="284"/>
    </location>
</feature>
<proteinExistence type="predicted"/>
<dbReference type="InterPro" id="IPR012706">
    <property type="entry name" value="Rib_alpha_Esp_rpt"/>
</dbReference>
<dbReference type="Proteomes" id="UP000452141">
    <property type="component" value="Unassembled WGS sequence"/>
</dbReference>